<accession>A0ACB7YCE7</accession>
<reference evidence="1 2" key="1">
    <citation type="journal article" date="2021" name="Hortic Res">
        <title>High-quality reference genome and annotation aids understanding of berry development for evergreen blueberry (Vaccinium darrowii).</title>
        <authorList>
            <person name="Yu J."/>
            <person name="Hulse-Kemp A.M."/>
            <person name="Babiker E."/>
            <person name="Staton M."/>
        </authorList>
    </citation>
    <scope>NUCLEOTIDE SEQUENCE [LARGE SCALE GENOMIC DNA]</scope>
    <source>
        <strain evidence="2">cv. NJ 8807/NJ 8810</strain>
        <tissue evidence="1">Young leaf</tissue>
    </source>
</reference>
<dbReference type="Proteomes" id="UP000828048">
    <property type="component" value="Chromosome 8"/>
</dbReference>
<proteinExistence type="predicted"/>
<evidence type="ECO:0000313" key="1">
    <source>
        <dbReference type="EMBL" id="KAH7850659.1"/>
    </source>
</evidence>
<dbReference type="EMBL" id="CM037158">
    <property type="protein sequence ID" value="KAH7850659.1"/>
    <property type="molecule type" value="Genomic_DNA"/>
</dbReference>
<name>A0ACB7YCE7_9ERIC</name>
<sequence>MATTMNCGLGTLHSACSRRHNGEHIHSPTSKLLVSELRGRSRLLRVSCKSRSVDVLELNKTENQSYDGVIYQKGRESDDAVLNQWTCVVMFGGSLASAERVREVAHLIRSFLKERLELNKTEICSMCVSHLEELEQLLKGIAQVKELTLRTKDYLVSFGVCMSTRIFAAYLNKVGVKACQYDAFEIGFRTTNDFTNADILEATYAATYPAVVTGFLGKYDAFEFGFVTTDDFTNADILEATYPAVAKRLHNEWVNDPAIPVVTSFFGKGLKSCAITTLGRGGRDLTAGAIGKALGLREFQVNAYSEYTAVKLQMVASVFFSVAGDDSERKPTSDNVKADKKPTFNPFKEIKSTEDWMKFVGVLHFGSSVMINQLILDKRVQLVGVLKVGETMLLNSAWFTKNVSALVLIALALKLVMDDKSLDFSWILKLKEGGAATLMELLKRPVDPPSNDRTALPPTALVYPARNQSMQFC</sequence>
<gene>
    <name evidence="1" type="ORF">Vadar_001098</name>
</gene>
<comment type="caution">
    <text evidence="1">The sequence shown here is derived from an EMBL/GenBank/DDBJ whole genome shotgun (WGS) entry which is preliminary data.</text>
</comment>
<evidence type="ECO:0000313" key="2">
    <source>
        <dbReference type="Proteomes" id="UP000828048"/>
    </source>
</evidence>
<organism evidence="1 2">
    <name type="scientific">Vaccinium darrowii</name>
    <dbReference type="NCBI Taxonomy" id="229202"/>
    <lineage>
        <taxon>Eukaryota</taxon>
        <taxon>Viridiplantae</taxon>
        <taxon>Streptophyta</taxon>
        <taxon>Embryophyta</taxon>
        <taxon>Tracheophyta</taxon>
        <taxon>Spermatophyta</taxon>
        <taxon>Magnoliopsida</taxon>
        <taxon>eudicotyledons</taxon>
        <taxon>Gunneridae</taxon>
        <taxon>Pentapetalae</taxon>
        <taxon>asterids</taxon>
        <taxon>Ericales</taxon>
        <taxon>Ericaceae</taxon>
        <taxon>Vaccinioideae</taxon>
        <taxon>Vaccinieae</taxon>
        <taxon>Vaccinium</taxon>
    </lineage>
</organism>
<protein>
    <submittedName>
        <fullName evidence="1">Uncharacterized protein</fullName>
    </submittedName>
</protein>
<keyword evidence="2" id="KW-1185">Reference proteome</keyword>